<sequence length="568" mass="60644">MPRYAVLATHSTSQPESEAGAASAVLQLFNDDEPAGPPLLVFEGQLPAVVADLEAHSPRWVMDSTAHWYPKLLAAGSVIERVWDLSLCRMILRNSASALATPYVNALRSTPPEPAGAPAHALPPPRVSEHQGQLFAEPKDAAGSLESVLAEFADQRAAVPDTLPGRRLRLLLAAESAGALIAAEMGANGVPWDADVHHAQLESELGPRTPEGTRPPKMEELAAELRTLLNSPALNPDSQQELLRALHRAGIEATSTRQWELEELKHPVITPLLRYKKLSRLASTNGYAWVDAWITGGRFRPEYVVGGVVTGRWASRGGGALQIPHTIRDAARAEDGHVLVVADAAQLEPRILAVLARDAKLADAARGRDLYQGIADLGFGGDRAHAKIAMLGAMYGATTGESGRLLPQLARTFPDAVALVEAAARTGEAGGSVSSFLGRGSPEPSADWKRSQRADSAEAQRAADAAARSRGRFTRNFVVQSTAAEWALCWLGELRRALNAAKAEGTDLGQMVMFLHDEVMLHVPEQHAQRAAELIEASARAAAELLFGSVPVDFPVGIAIVKSYADAK</sequence>
<organism evidence="6 7">
    <name type="scientific">Paeniglutamicibacter cryotolerans</name>
    <dbReference type="NCBI Taxonomy" id="670079"/>
    <lineage>
        <taxon>Bacteria</taxon>
        <taxon>Bacillati</taxon>
        <taxon>Actinomycetota</taxon>
        <taxon>Actinomycetes</taxon>
        <taxon>Micrococcales</taxon>
        <taxon>Micrococcaceae</taxon>
        <taxon>Paeniglutamicibacter</taxon>
    </lineage>
</organism>
<dbReference type="SMART" id="SM00482">
    <property type="entry name" value="POLAc"/>
    <property type="match status" value="1"/>
</dbReference>
<accession>A0A839QDH4</accession>
<dbReference type="Pfam" id="PF00476">
    <property type="entry name" value="DNA_pol_A"/>
    <property type="match status" value="1"/>
</dbReference>
<protein>
    <recommendedName>
        <fullName evidence="1">DNA-directed DNA polymerase</fullName>
        <ecNumber evidence="1">2.7.7.7</ecNumber>
    </recommendedName>
</protein>
<dbReference type="GO" id="GO:0006261">
    <property type="term" value="P:DNA-templated DNA replication"/>
    <property type="evidence" value="ECO:0007669"/>
    <property type="project" value="InterPro"/>
</dbReference>
<feature type="region of interest" description="Disordered" evidence="4">
    <location>
        <begin position="430"/>
        <end position="456"/>
    </location>
</feature>
<dbReference type="AlphaFoldDB" id="A0A839QDH4"/>
<dbReference type="EMBL" id="JACHVS010000001">
    <property type="protein sequence ID" value="MBB2994238.1"/>
    <property type="molecule type" value="Genomic_DNA"/>
</dbReference>
<dbReference type="InterPro" id="IPR043502">
    <property type="entry name" value="DNA/RNA_pol_sf"/>
</dbReference>
<keyword evidence="7" id="KW-1185">Reference proteome</keyword>
<dbReference type="SUPFAM" id="SSF56672">
    <property type="entry name" value="DNA/RNA polymerases"/>
    <property type="match status" value="1"/>
</dbReference>
<evidence type="ECO:0000256" key="1">
    <source>
        <dbReference type="ARBA" id="ARBA00012417"/>
    </source>
</evidence>
<dbReference type="NCBIfam" id="NF011538">
    <property type="entry name" value="PRK14975.1-1"/>
    <property type="match status" value="1"/>
</dbReference>
<feature type="compositionally biased region" description="Basic and acidic residues" evidence="4">
    <location>
        <begin position="446"/>
        <end position="456"/>
    </location>
</feature>
<evidence type="ECO:0000256" key="2">
    <source>
        <dbReference type="ARBA" id="ARBA00022705"/>
    </source>
</evidence>
<dbReference type="GO" id="GO:0003887">
    <property type="term" value="F:DNA-directed DNA polymerase activity"/>
    <property type="evidence" value="ECO:0007669"/>
    <property type="project" value="UniProtKB-EC"/>
</dbReference>
<evidence type="ECO:0000259" key="5">
    <source>
        <dbReference type="SMART" id="SM00482"/>
    </source>
</evidence>
<dbReference type="InterPro" id="IPR001098">
    <property type="entry name" value="DNA-dir_DNA_pol_A_palm_dom"/>
</dbReference>
<dbReference type="Proteomes" id="UP000523000">
    <property type="component" value="Unassembled WGS sequence"/>
</dbReference>
<gene>
    <name evidence="6" type="ORF">E9229_000429</name>
</gene>
<feature type="domain" description="DNA-directed DNA polymerase family A palm" evidence="5">
    <location>
        <begin position="324"/>
        <end position="527"/>
    </location>
</feature>
<name>A0A839QDH4_9MICC</name>
<reference evidence="6 7" key="1">
    <citation type="submission" date="2020-08" db="EMBL/GenBank/DDBJ databases">
        <title>Sequencing the genomes of 1000 actinobacteria strains.</title>
        <authorList>
            <person name="Klenk H.-P."/>
        </authorList>
    </citation>
    <scope>NUCLEOTIDE SEQUENCE [LARGE SCALE GENOMIC DNA]</scope>
    <source>
        <strain evidence="6 7">DSM 22826</strain>
    </source>
</reference>
<dbReference type="CDD" id="cd06444">
    <property type="entry name" value="DNA_pol_A"/>
    <property type="match status" value="1"/>
</dbReference>
<evidence type="ECO:0000313" key="6">
    <source>
        <dbReference type="EMBL" id="MBB2994238.1"/>
    </source>
</evidence>
<dbReference type="PANTHER" id="PTHR10133:SF27">
    <property type="entry name" value="DNA POLYMERASE NU"/>
    <property type="match status" value="1"/>
</dbReference>
<keyword evidence="6" id="KW-0808">Transferase</keyword>
<evidence type="ECO:0000256" key="3">
    <source>
        <dbReference type="ARBA" id="ARBA00049244"/>
    </source>
</evidence>
<comment type="caution">
    <text evidence="6">The sequence shown here is derived from an EMBL/GenBank/DDBJ whole genome shotgun (WGS) entry which is preliminary data.</text>
</comment>
<evidence type="ECO:0000313" key="7">
    <source>
        <dbReference type="Proteomes" id="UP000523000"/>
    </source>
</evidence>
<dbReference type="PANTHER" id="PTHR10133">
    <property type="entry name" value="DNA POLYMERASE I"/>
    <property type="match status" value="1"/>
</dbReference>
<keyword evidence="6" id="KW-0548">Nucleotidyltransferase</keyword>
<dbReference type="EC" id="2.7.7.7" evidence="1"/>
<keyword evidence="2" id="KW-0235">DNA replication</keyword>
<evidence type="ECO:0000256" key="4">
    <source>
        <dbReference type="SAM" id="MobiDB-lite"/>
    </source>
</evidence>
<feature type="region of interest" description="Disordered" evidence="4">
    <location>
        <begin position="110"/>
        <end position="131"/>
    </location>
</feature>
<dbReference type="Gene3D" id="3.30.70.370">
    <property type="match status" value="1"/>
</dbReference>
<dbReference type="Gene3D" id="1.10.150.20">
    <property type="entry name" value="5' to 3' exonuclease, C-terminal subdomain"/>
    <property type="match status" value="1"/>
</dbReference>
<proteinExistence type="predicted"/>
<comment type="catalytic activity">
    <reaction evidence="3">
        <text>DNA(n) + a 2'-deoxyribonucleoside 5'-triphosphate = DNA(n+1) + diphosphate</text>
        <dbReference type="Rhea" id="RHEA:22508"/>
        <dbReference type="Rhea" id="RHEA-COMP:17339"/>
        <dbReference type="Rhea" id="RHEA-COMP:17340"/>
        <dbReference type="ChEBI" id="CHEBI:33019"/>
        <dbReference type="ChEBI" id="CHEBI:61560"/>
        <dbReference type="ChEBI" id="CHEBI:173112"/>
        <dbReference type="EC" id="2.7.7.7"/>
    </reaction>
</comment>
<dbReference type="InterPro" id="IPR002298">
    <property type="entry name" value="DNA_polymerase_A"/>
</dbReference>
<dbReference type="GO" id="GO:0006302">
    <property type="term" value="P:double-strand break repair"/>
    <property type="evidence" value="ECO:0007669"/>
    <property type="project" value="TreeGrafter"/>
</dbReference>
<dbReference type="RefSeq" id="WP_183509612.1">
    <property type="nucleotide sequence ID" value="NZ_BAABGK010000041.1"/>
</dbReference>
<dbReference type="GO" id="GO:0003677">
    <property type="term" value="F:DNA binding"/>
    <property type="evidence" value="ECO:0007669"/>
    <property type="project" value="InterPro"/>
</dbReference>
<feature type="compositionally biased region" description="Pro residues" evidence="4">
    <location>
        <begin position="111"/>
        <end position="126"/>
    </location>
</feature>